<feature type="signal peptide" evidence="1">
    <location>
        <begin position="1"/>
        <end position="20"/>
    </location>
</feature>
<sequence length="141" mass="15415">MAFTWRVTGLMSSLLSLVISIPCLRASLSGPMEASFTKFFISEPEYPSVNLHIMSVSSFESLNSPSFSRRLRTIHALASDEGSGMYSRFVSRLLAASSSSWGLFVAPIRRICSLPLSNPSISIRNCVFSLLLASCSPSDLR</sequence>
<reference evidence="2" key="1">
    <citation type="journal article" date="2013" name="J. Plant Res.">
        <title>Effect of fungi and light on seed germination of three Opuntia species from semiarid lands of central Mexico.</title>
        <authorList>
            <person name="Delgado-Sanchez P."/>
            <person name="Jimenez-Bremont J.F."/>
            <person name="Guerrero-Gonzalez Mde L."/>
            <person name="Flores J."/>
        </authorList>
    </citation>
    <scope>NUCLEOTIDE SEQUENCE</scope>
    <source>
        <tissue evidence="2">Cladode</tissue>
    </source>
</reference>
<keyword evidence="1" id="KW-0732">Signal</keyword>
<proteinExistence type="predicted"/>
<reference evidence="2" key="2">
    <citation type="submission" date="2020-07" db="EMBL/GenBank/DDBJ databases">
        <authorList>
            <person name="Vera ALvarez R."/>
            <person name="Arias-Moreno D.M."/>
            <person name="Jimenez-Jacinto V."/>
            <person name="Jimenez-Bremont J.F."/>
            <person name="Swaminathan K."/>
            <person name="Moose S.P."/>
            <person name="Guerrero-Gonzalez M.L."/>
            <person name="Marino-Ramirez L."/>
            <person name="Landsman D."/>
            <person name="Rodriguez-Kessler M."/>
            <person name="Delgado-Sanchez P."/>
        </authorList>
    </citation>
    <scope>NUCLEOTIDE SEQUENCE</scope>
    <source>
        <tissue evidence="2">Cladode</tissue>
    </source>
</reference>
<feature type="chain" id="PRO_5028354618" description="Secreted protein" evidence="1">
    <location>
        <begin position="21"/>
        <end position="141"/>
    </location>
</feature>
<name>A0A7C9FJS0_OPUST</name>
<dbReference type="AlphaFoldDB" id="A0A7C9FJS0"/>
<protein>
    <recommendedName>
        <fullName evidence="3">Secreted protein</fullName>
    </recommendedName>
</protein>
<evidence type="ECO:0000256" key="1">
    <source>
        <dbReference type="SAM" id="SignalP"/>
    </source>
</evidence>
<evidence type="ECO:0008006" key="3">
    <source>
        <dbReference type="Google" id="ProtNLM"/>
    </source>
</evidence>
<evidence type="ECO:0000313" key="2">
    <source>
        <dbReference type="EMBL" id="MBA4676664.1"/>
    </source>
</evidence>
<accession>A0A7C9FJS0</accession>
<organism evidence="2">
    <name type="scientific">Opuntia streptacantha</name>
    <name type="common">Prickly pear cactus</name>
    <name type="synonym">Opuntia cardona</name>
    <dbReference type="NCBI Taxonomy" id="393608"/>
    <lineage>
        <taxon>Eukaryota</taxon>
        <taxon>Viridiplantae</taxon>
        <taxon>Streptophyta</taxon>
        <taxon>Embryophyta</taxon>
        <taxon>Tracheophyta</taxon>
        <taxon>Spermatophyta</taxon>
        <taxon>Magnoliopsida</taxon>
        <taxon>eudicotyledons</taxon>
        <taxon>Gunneridae</taxon>
        <taxon>Pentapetalae</taxon>
        <taxon>Caryophyllales</taxon>
        <taxon>Cactineae</taxon>
        <taxon>Cactaceae</taxon>
        <taxon>Opuntioideae</taxon>
        <taxon>Opuntia</taxon>
    </lineage>
</organism>
<dbReference type="EMBL" id="GISG01272213">
    <property type="protein sequence ID" value="MBA4676664.1"/>
    <property type="molecule type" value="Transcribed_RNA"/>
</dbReference>